<sequence>MKGFDPQTAEYALGLLETEKPDFSPSKPFVALRRDENFIKRFARLYIAVPSETHRKKMVEILAGFSSADSIAELLNIYSAGKADVREIIKNSLMKYGYGLIDHFSRLKPVYRSNAEVSSFMDELVKSSGYYEDLKDLLESPTEKIILYVLKQYHRYCDAGIIDILKKFKRDPNWMIRFNVLQVLKKLETPEALDLMLNFIADDNIKVREEAKTFIISNYSMFSDKICRYIDDPRSIGDFTFFQGVLEVFEYHPDFSRIFKIINIMMEFPEGVSLKARGVLFSVLKTKLKSKELALDRNSEQYKMVGLVFAQLCKWNSEHSARIISKLIENFGYLYIDILCGEFLLAESDEVKNIINKIFRDHQYFLKERGVLLELCHTLDAEGLEKYIKLLAINKVRDVIPAFAKIIEGLGHSRTVELYRILTDNDFDASGFGQKYKDTAVKTWNAESQMESIEALAYLKDPELPALLLKDWKNYQRTVKEFALDSLEKNYLNEAVIGLLNHIFTHEEDNALKERSLQALAKIDSTGSTEIIMKAFASPKKPIAEMAAKILVEKGRERLLSQINVLPDNLKEALGDILIKNDSKFMDEIETQIASTDPKIRGQIIKLLTYLSRNERAKILNLLKKFLKNPDPHIRAEFTKLMEVIGGREIVEYIVPLVNDENPRVKANAIEVVASLGLREISNILLPLTSHVNNRVRANAIIALYKLGNPNVVVGLSEMLRSPDKWMRASATYALGEISDPRVLPLLYTVLNDGDPDVIKNAFRVIKKIGDTESVKHLMKFLNHENKAIKTAASETINHLRKEPVNKG</sequence>
<evidence type="ECO:0000313" key="1">
    <source>
        <dbReference type="EMBL" id="OGM02839.1"/>
    </source>
</evidence>
<dbReference type="STRING" id="1817813.A2008_10395"/>
<gene>
    <name evidence="1" type="ORF">A2008_10395</name>
</gene>
<dbReference type="AlphaFoldDB" id="A0A1F7WK94"/>
<dbReference type="Gene3D" id="1.25.10.10">
    <property type="entry name" value="Leucine-rich Repeat Variant"/>
    <property type="match status" value="3"/>
</dbReference>
<proteinExistence type="predicted"/>
<name>A0A1F7WK94_9BACT</name>
<dbReference type="InterPro" id="IPR016024">
    <property type="entry name" value="ARM-type_fold"/>
</dbReference>
<accession>A0A1F7WK94</accession>
<dbReference type="SUPFAM" id="SSF48371">
    <property type="entry name" value="ARM repeat"/>
    <property type="match status" value="2"/>
</dbReference>
<dbReference type="EMBL" id="MGFH01000199">
    <property type="protein sequence ID" value="OGM02839.1"/>
    <property type="molecule type" value="Genomic_DNA"/>
</dbReference>
<dbReference type="SMART" id="SM00567">
    <property type="entry name" value="EZ_HEAT"/>
    <property type="match status" value="5"/>
</dbReference>
<comment type="caution">
    <text evidence="1">The sequence shown here is derived from an EMBL/GenBank/DDBJ whole genome shotgun (WGS) entry which is preliminary data.</text>
</comment>
<dbReference type="Pfam" id="PF13646">
    <property type="entry name" value="HEAT_2"/>
    <property type="match status" value="1"/>
</dbReference>
<dbReference type="InterPro" id="IPR004155">
    <property type="entry name" value="PBS_lyase_HEAT"/>
</dbReference>
<dbReference type="PANTHER" id="PTHR12697">
    <property type="entry name" value="PBS LYASE HEAT-LIKE PROTEIN"/>
    <property type="match status" value="1"/>
</dbReference>
<organism evidence="1 2">
    <name type="scientific">Candidatus Wallbacteria bacterium GWC2_49_35</name>
    <dbReference type="NCBI Taxonomy" id="1817813"/>
    <lineage>
        <taxon>Bacteria</taxon>
        <taxon>Candidatus Walliibacteriota</taxon>
    </lineage>
</organism>
<protein>
    <recommendedName>
        <fullName evidence="3">Clathrin/coatomer adaptor adaptin-like N-terminal domain-containing protein</fullName>
    </recommendedName>
</protein>
<dbReference type="InterPro" id="IPR011989">
    <property type="entry name" value="ARM-like"/>
</dbReference>
<dbReference type="PANTHER" id="PTHR12697:SF5">
    <property type="entry name" value="DEOXYHYPUSINE HYDROXYLASE"/>
    <property type="match status" value="1"/>
</dbReference>
<reference evidence="1 2" key="1">
    <citation type="journal article" date="2016" name="Nat. Commun.">
        <title>Thousands of microbial genomes shed light on interconnected biogeochemical processes in an aquifer system.</title>
        <authorList>
            <person name="Anantharaman K."/>
            <person name="Brown C.T."/>
            <person name="Hug L.A."/>
            <person name="Sharon I."/>
            <person name="Castelle C.J."/>
            <person name="Probst A.J."/>
            <person name="Thomas B.C."/>
            <person name="Singh A."/>
            <person name="Wilkins M.J."/>
            <person name="Karaoz U."/>
            <person name="Brodie E.L."/>
            <person name="Williams K.H."/>
            <person name="Hubbard S.S."/>
            <person name="Banfield J.F."/>
        </authorList>
    </citation>
    <scope>NUCLEOTIDE SEQUENCE [LARGE SCALE GENOMIC DNA]</scope>
</reference>
<dbReference type="Proteomes" id="UP000178735">
    <property type="component" value="Unassembled WGS sequence"/>
</dbReference>
<evidence type="ECO:0000313" key="2">
    <source>
        <dbReference type="Proteomes" id="UP000178735"/>
    </source>
</evidence>
<dbReference type="GO" id="GO:0016491">
    <property type="term" value="F:oxidoreductase activity"/>
    <property type="evidence" value="ECO:0007669"/>
    <property type="project" value="TreeGrafter"/>
</dbReference>
<evidence type="ECO:0008006" key="3">
    <source>
        <dbReference type="Google" id="ProtNLM"/>
    </source>
</evidence>